<evidence type="ECO:0000259" key="2">
    <source>
        <dbReference type="Pfam" id="PF02371"/>
    </source>
</evidence>
<protein>
    <submittedName>
        <fullName evidence="3">Transposase</fullName>
    </submittedName>
</protein>
<dbReference type="EMBL" id="CP096916">
    <property type="protein sequence ID" value="WBM40321.1"/>
    <property type="molecule type" value="Genomic_DNA"/>
</dbReference>
<name>A0ABY7NAR0_ALCFA</name>
<dbReference type="PANTHER" id="PTHR33055:SF13">
    <property type="entry name" value="TRANSPOSASE"/>
    <property type="match status" value="1"/>
</dbReference>
<keyword evidence="4" id="KW-1185">Reference proteome</keyword>
<dbReference type="Pfam" id="PF02371">
    <property type="entry name" value="Transposase_20"/>
    <property type="match status" value="1"/>
</dbReference>
<feature type="domain" description="Transposase IS110-like N-terminal" evidence="1">
    <location>
        <begin position="7"/>
        <end position="152"/>
    </location>
</feature>
<dbReference type="RefSeq" id="WP_196675685.1">
    <property type="nucleotide sequence ID" value="NZ_CP096916.1"/>
</dbReference>
<dbReference type="Proteomes" id="UP001211866">
    <property type="component" value="Chromosome"/>
</dbReference>
<dbReference type="InterPro" id="IPR003346">
    <property type="entry name" value="Transposase_20"/>
</dbReference>
<organism evidence="3 4">
    <name type="scientific">Alcaligenes faecalis</name>
    <dbReference type="NCBI Taxonomy" id="511"/>
    <lineage>
        <taxon>Bacteria</taxon>
        <taxon>Pseudomonadati</taxon>
        <taxon>Pseudomonadota</taxon>
        <taxon>Betaproteobacteria</taxon>
        <taxon>Burkholderiales</taxon>
        <taxon>Alcaligenaceae</taxon>
        <taxon>Alcaligenes</taxon>
    </lineage>
</organism>
<proteinExistence type="predicted"/>
<sequence>MANGIVVGIDISKNTLDVAIGRDGAATVFSNDQEGHQALVAVLRRQPISLVVMEATGRYQFACACACAPQAAGFQVAVVNPRQARDFAKAMGRLAKTDRVDVLMLAELAEVIDKRPDRDRLTRPMADETQQRLHALVTRRRQLVRLQVSERQRKYASHSDVQPGIIELMNILKRQVQDIDASIAAHLAKYQVSLTKLFQSVKGVGPATTAALISELPELGQLKAKQISSLVGVAPMNRDSGQSRGKRMICGGRATVRSALYMAAIVAMRHNPLIRACYERLVAAGKPKEVAIVACMRKLLIILNAMVRTGRPWKETAATAQDDAEAHIVPQRGRGAQSFIACTRPSP</sequence>
<dbReference type="GeneID" id="75275224"/>
<accession>A0ABY7NAR0</accession>
<gene>
    <name evidence="3" type="ORF">M2J83_10600</name>
</gene>
<dbReference type="InterPro" id="IPR002525">
    <property type="entry name" value="Transp_IS110-like_N"/>
</dbReference>
<feature type="domain" description="Transposase IS116/IS110/IS902 C-terminal" evidence="2">
    <location>
        <begin position="196"/>
        <end position="279"/>
    </location>
</feature>
<evidence type="ECO:0000313" key="3">
    <source>
        <dbReference type="EMBL" id="WBM40321.1"/>
    </source>
</evidence>
<evidence type="ECO:0000313" key="4">
    <source>
        <dbReference type="Proteomes" id="UP001211866"/>
    </source>
</evidence>
<reference evidence="3 4" key="1">
    <citation type="submission" date="2022-05" db="EMBL/GenBank/DDBJ databases">
        <title>Complete sequence of strain NY11312.</title>
        <authorList>
            <person name="Zhou D."/>
        </authorList>
    </citation>
    <scope>NUCLEOTIDE SEQUENCE [LARGE SCALE GENOMIC DNA]</scope>
    <source>
        <strain evidence="3 4">NY11312</strain>
    </source>
</reference>
<dbReference type="Pfam" id="PF01548">
    <property type="entry name" value="DEDD_Tnp_IS110"/>
    <property type="match status" value="1"/>
</dbReference>
<dbReference type="PANTHER" id="PTHR33055">
    <property type="entry name" value="TRANSPOSASE FOR INSERTION SEQUENCE ELEMENT IS1111A"/>
    <property type="match status" value="1"/>
</dbReference>
<dbReference type="InterPro" id="IPR047650">
    <property type="entry name" value="Transpos_IS110"/>
</dbReference>
<evidence type="ECO:0000259" key="1">
    <source>
        <dbReference type="Pfam" id="PF01548"/>
    </source>
</evidence>